<organism evidence="9 10">
    <name type="scientific">Subtercola vilae</name>
    <dbReference type="NCBI Taxonomy" id="2056433"/>
    <lineage>
        <taxon>Bacteria</taxon>
        <taxon>Bacillati</taxon>
        <taxon>Actinomycetota</taxon>
        <taxon>Actinomycetes</taxon>
        <taxon>Micrococcales</taxon>
        <taxon>Microbacteriaceae</taxon>
        <taxon>Subtercola</taxon>
    </lineage>
</organism>
<sequence>MGRWRGSPAYRHIMTSEVETSDVLLARSCGGDNDAFAALYERCFGRVFESVRSVLRDPAQSEEVAQEVMLEAWQNGAKFDAGQAQVSTWLGVIARRRAIDRVRASQASRTRDLRIGIRDWQEHIDDVALSVETRLRVEGVLLALRDIPVLQRRAIELCYFDDYSRVEVARALNVPLSTANWRIREGLTRLRALLAPDVIPDEARADTKSR</sequence>
<dbReference type="EMBL" id="QYRT01000003">
    <property type="protein sequence ID" value="TIH40444.1"/>
    <property type="molecule type" value="Genomic_DNA"/>
</dbReference>
<evidence type="ECO:0000256" key="6">
    <source>
        <dbReference type="RuleBase" id="RU000716"/>
    </source>
</evidence>
<evidence type="ECO:0000259" key="7">
    <source>
        <dbReference type="Pfam" id="PF04542"/>
    </source>
</evidence>
<accession>A0A4V4RHJ7</accession>
<evidence type="ECO:0000256" key="2">
    <source>
        <dbReference type="ARBA" id="ARBA00023015"/>
    </source>
</evidence>
<dbReference type="InterPro" id="IPR000838">
    <property type="entry name" value="RNA_pol_sigma70_ECF_CS"/>
</dbReference>
<reference evidence="9 10" key="1">
    <citation type="journal article" date="2019" name="Microorganisms">
        <title>Systematic Affiliation and Genome Analysis of Subtercola vilae DB165(T) with Particular Emphasis on Cold Adaptation of an Isolate from a High-Altitude Cold Volcano Lake.</title>
        <authorList>
            <person name="Villalobos A.S."/>
            <person name="Wiese J."/>
            <person name="Imhoff J.F."/>
            <person name="Dorador C."/>
            <person name="Keller A."/>
            <person name="Hentschel U."/>
        </authorList>
    </citation>
    <scope>NUCLEOTIDE SEQUENCE [LARGE SCALE GENOMIC DNA]</scope>
    <source>
        <strain evidence="9 10">DB165</strain>
    </source>
</reference>
<dbReference type="SUPFAM" id="SSF88659">
    <property type="entry name" value="Sigma3 and sigma4 domains of RNA polymerase sigma factors"/>
    <property type="match status" value="1"/>
</dbReference>
<dbReference type="GO" id="GO:0006352">
    <property type="term" value="P:DNA-templated transcription initiation"/>
    <property type="evidence" value="ECO:0007669"/>
    <property type="project" value="InterPro"/>
</dbReference>
<name>A0A4V4RHJ7_9MICO</name>
<comment type="caution">
    <text evidence="9">The sequence shown here is derived from an EMBL/GenBank/DDBJ whole genome shotgun (WGS) entry which is preliminary data.</text>
</comment>
<evidence type="ECO:0000256" key="3">
    <source>
        <dbReference type="ARBA" id="ARBA00023082"/>
    </source>
</evidence>
<dbReference type="Pfam" id="PF04542">
    <property type="entry name" value="Sigma70_r2"/>
    <property type="match status" value="1"/>
</dbReference>
<dbReference type="Proteomes" id="UP000306192">
    <property type="component" value="Unassembled WGS sequence"/>
</dbReference>
<dbReference type="SUPFAM" id="SSF88946">
    <property type="entry name" value="Sigma2 domain of RNA polymerase sigma factors"/>
    <property type="match status" value="1"/>
</dbReference>
<protein>
    <recommendedName>
        <fullName evidence="6">RNA polymerase sigma factor</fullName>
    </recommendedName>
</protein>
<dbReference type="InterPro" id="IPR013249">
    <property type="entry name" value="RNA_pol_sigma70_r4_t2"/>
</dbReference>
<evidence type="ECO:0000313" key="9">
    <source>
        <dbReference type="EMBL" id="TIH40444.1"/>
    </source>
</evidence>
<feature type="domain" description="RNA polymerase sigma-70 region 2" evidence="7">
    <location>
        <begin position="39"/>
        <end position="106"/>
    </location>
</feature>
<dbReference type="InterPro" id="IPR039425">
    <property type="entry name" value="RNA_pol_sigma-70-like"/>
</dbReference>
<dbReference type="InterPro" id="IPR014284">
    <property type="entry name" value="RNA_pol_sigma-70_dom"/>
</dbReference>
<dbReference type="NCBIfam" id="TIGR02937">
    <property type="entry name" value="sigma70-ECF"/>
    <property type="match status" value="1"/>
</dbReference>
<dbReference type="Gene3D" id="1.10.1740.10">
    <property type="match status" value="1"/>
</dbReference>
<dbReference type="InterPro" id="IPR013324">
    <property type="entry name" value="RNA_pol_sigma_r3/r4-like"/>
</dbReference>
<keyword evidence="3 6" id="KW-0731">Sigma factor</keyword>
<dbReference type="InterPro" id="IPR007627">
    <property type="entry name" value="RNA_pol_sigma70_r2"/>
</dbReference>
<dbReference type="GO" id="GO:0006950">
    <property type="term" value="P:response to stress"/>
    <property type="evidence" value="ECO:0007669"/>
    <property type="project" value="UniProtKB-ARBA"/>
</dbReference>
<dbReference type="GO" id="GO:0016987">
    <property type="term" value="F:sigma factor activity"/>
    <property type="evidence" value="ECO:0007669"/>
    <property type="project" value="UniProtKB-KW"/>
</dbReference>
<proteinExistence type="inferred from homology"/>
<evidence type="ECO:0000256" key="1">
    <source>
        <dbReference type="ARBA" id="ARBA00010641"/>
    </source>
</evidence>
<comment type="similarity">
    <text evidence="1 6">Belongs to the sigma-70 factor family. ECF subfamily.</text>
</comment>
<dbReference type="InterPro" id="IPR036388">
    <property type="entry name" value="WH-like_DNA-bd_sf"/>
</dbReference>
<dbReference type="InterPro" id="IPR013325">
    <property type="entry name" value="RNA_pol_sigma_r2"/>
</dbReference>
<dbReference type="PROSITE" id="PS01063">
    <property type="entry name" value="SIGMA70_ECF"/>
    <property type="match status" value="1"/>
</dbReference>
<dbReference type="PANTHER" id="PTHR43133:SF66">
    <property type="entry name" value="ECF RNA POLYMERASE SIGMA FACTOR SIGK"/>
    <property type="match status" value="1"/>
</dbReference>
<gene>
    <name evidence="9" type="ORF">D4765_02555</name>
</gene>
<evidence type="ECO:0000313" key="10">
    <source>
        <dbReference type="Proteomes" id="UP000306192"/>
    </source>
</evidence>
<keyword evidence="2 6" id="KW-0805">Transcription regulation</keyword>
<dbReference type="PANTHER" id="PTHR43133">
    <property type="entry name" value="RNA POLYMERASE ECF-TYPE SIGMA FACTO"/>
    <property type="match status" value="1"/>
</dbReference>
<feature type="domain" description="RNA polymerase sigma factor 70 region 4 type 2" evidence="8">
    <location>
        <begin position="141"/>
        <end position="190"/>
    </location>
</feature>
<evidence type="ECO:0000259" key="8">
    <source>
        <dbReference type="Pfam" id="PF08281"/>
    </source>
</evidence>
<dbReference type="GO" id="GO:0003677">
    <property type="term" value="F:DNA binding"/>
    <property type="evidence" value="ECO:0007669"/>
    <property type="project" value="UniProtKB-KW"/>
</dbReference>
<evidence type="ECO:0000256" key="4">
    <source>
        <dbReference type="ARBA" id="ARBA00023125"/>
    </source>
</evidence>
<dbReference type="AlphaFoldDB" id="A0A4V4RHJ7"/>
<keyword evidence="10" id="KW-1185">Reference proteome</keyword>
<keyword evidence="4 6" id="KW-0238">DNA-binding</keyword>
<dbReference type="Pfam" id="PF08281">
    <property type="entry name" value="Sigma70_r4_2"/>
    <property type="match status" value="1"/>
</dbReference>
<dbReference type="Gene3D" id="1.10.10.10">
    <property type="entry name" value="Winged helix-like DNA-binding domain superfamily/Winged helix DNA-binding domain"/>
    <property type="match status" value="1"/>
</dbReference>
<evidence type="ECO:0000256" key="5">
    <source>
        <dbReference type="ARBA" id="ARBA00023163"/>
    </source>
</evidence>
<keyword evidence="5 6" id="KW-0804">Transcription</keyword>